<proteinExistence type="predicted"/>
<evidence type="ECO:0000313" key="1">
    <source>
        <dbReference type="EMBL" id="SDI06482.1"/>
    </source>
</evidence>
<reference evidence="1 2" key="1">
    <citation type="submission" date="2016-10" db="EMBL/GenBank/DDBJ databases">
        <authorList>
            <person name="de Groot N.N."/>
        </authorList>
    </citation>
    <scope>NUCLEOTIDE SEQUENCE [LARGE SCALE GENOMIC DNA]</scope>
    <source>
        <strain evidence="1 2">NP_1H</strain>
    </source>
</reference>
<dbReference type="OrthoDB" id="4452717at2"/>
<name>A0A1G8HIU3_9MICC</name>
<sequence>MYLDHPQALADDAVLENRKSMLATAPHIQSLEEWRAGYAATRSTPVPHFDPADAGDQARVLFVLDRPAEDVFSDNGTGFVSVDNPDSSAERCWIERDSAGLHEGVLMWNMVPFLAPNPNADNRTAGAKALGSVLRLLPRLEVVLLCSDAVQQTWDKHLQDRVPRVTVIKAPGVGPQSLSRKTKQDELRKAVERAKRLVG</sequence>
<protein>
    <recommendedName>
        <fullName evidence="3">Uracil DNA glycosylase superfamily protein</fullName>
    </recommendedName>
</protein>
<evidence type="ECO:0000313" key="2">
    <source>
        <dbReference type="Proteomes" id="UP000199258"/>
    </source>
</evidence>
<gene>
    <name evidence="1" type="ORF">SAMN04488693_105220</name>
</gene>
<evidence type="ECO:0008006" key="3">
    <source>
        <dbReference type="Google" id="ProtNLM"/>
    </source>
</evidence>
<dbReference type="STRING" id="335973.SAMN04488693_105220"/>
<keyword evidence="2" id="KW-1185">Reference proteome</keyword>
<dbReference type="EMBL" id="FNDT01000005">
    <property type="protein sequence ID" value="SDI06482.1"/>
    <property type="molecule type" value="Genomic_DNA"/>
</dbReference>
<dbReference type="Proteomes" id="UP000199258">
    <property type="component" value="Unassembled WGS sequence"/>
</dbReference>
<accession>A0A1G8HIU3</accession>
<dbReference type="AlphaFoldDB" id="A0A1G8HIU3"/>
<organism evidence="1 2">
    <name type="scientific">Arthrobacter subterraneus</name>
    <dbReference type="NCBI Taxonomy" id="335973"/>
    <lineage>
        <taxon>Bacteria</taxon>
        <taxon>Bacillati</taxon>
        <taxon>Actinomycetota</taxon>
        <taxon>Actinomycetes</taxon>
        <taxon>Micrococcales</taxon>
        <taxon>Micrococcaceae</taxon>
        <taxon>Arthrobacter</taxon>
    </lineage>
</organism>
<dbReference type="RefSeq" id="WP_090585847.1">
    <property type="nucleotide sequence ID" value="NZ_FNDT01000005.1"/>
</dbReference>